<evidence type="ECO:0000256" key="1">
    <source>
        <dbReference type="ARBA" id="ARBA00004397"/>
    </source>
</evidence>
<feature type="compositionally biased region" description="Polar residues" evidence="11">
    <location>
        <begin position="2159"/>
        <end position="2187"/>
    </location>
</feature>
<feature type="compositionally biased region" description="Polar residues" evidence="11">
    <location>
        <begin position="1"/>
        <end position="25"/>
    </location>
</feature>
<keyword evidence="6" id="KW-0256">Endoplasmic reticulum</keyword>
<feature type="compositionally biased region" description="Polar residues" evidence="11">
    <location>
        <begin position="1596"/>
        <end position="1605"/>
    </location>
</feature>
<evidence type="ECO:0000259" key="12">
    <source>
        <dbReference type="Pfam" id="PF12931"/>
    </source>
</evidence>
<gene>
    <name evidence="13" type="ORF">WICMUC_001027</name>
</gene>
<dbReference type="Pfam" id="PF12931">
    <property type="entry name" value="TPR_Sec16"/>
    <property type="match status" value="1"/>
</dbReference>
<feature type="region of interest" description="Disordered" evidence="11">
    <location>
        <begin position="707"/>
        <end position="793"/>
    </location>
</feature>
<feature type="compositionally biased region" description="Polar residues" evidence="11">
    <location>
        <begin position="1491"/>
        <end position="1526"/>
    </location>
</feature>
<feature type="compositionally biased region" description="Basic and acidic residues" evidence="11">
    <location>
        <begin position="1790"/>
        <end position="1826"/>
    </location>
</feature>
<feature type="compositionally biased region" description="Polar residues" evidence="11">
    <location>
        <begin position="1935"/>
        <end position="1945"/>
    </location>
</feature>
<evidence type="ECO:0000256" key="9">
    <source>
        <dbReference type="ARBA" id="ARBA00030650"/>
    </source>
</evidence>
<protein>
    <recommendedName>
        <fullName evidence="4">COPII coat assembly protein SEC16</fullName>
    </recommendedName>
    <alternativeName>
        <fullName evidence="3">COPII coat assembly protein sec16</fullName>
    </alternativeName>
    <alternativeName>
        <fullName evidence="9 10">protein transport protein SEC16</fullName>
    </alternativeName>
</protein>
<evidence type="ECO:0000256" key="6">
    <source>
        <dbReference type="ARBA" id="ARBA00022824"/>
    </source>
</evidence>
<evidence type="ECO:0000256" key="4">
    <source>
        <dbReference type="ARBA" id="ARBA00021659"/>
    </source>
</evidence>
<comment type="similarity">
    <text evidence="2">Belongs to the SEC16 family.</text>
</comment>
<feature type="region of interest" description="Disordered" evidence="11">
    <location>
        <begin position="1"/>
        <end position="90"/>
    </location>
</feature>
<feature type="compositionally biased region" description="Low complexity" evidence="11">
    <location>
        <begin position="51"/>
        <end position="67"/>
    </location>
</feature>
<dbReference type="EMBL" id="JAEUBF010000315">
    <property type="protein sequence ID" value="KAH3679407.1"/>
    <property type="molecule type" value="Genomic_DNA"/>
</dbReference>
<comment type="function">
    <text evidence="8">Involved in the initiation of assembly of the COPII coat required for the formation of transport vesicles from the endoplasmic reticulum (ER) and the selection of cargo molecules. Also involved in autophagy.</text>
</comment>
<feature type="compositionally biased region" description="Polar residues" evidence="11">
    <location>
        <begin position="243"/>
        <end position="264"/>
    </location>
</feature>
<reference evidence="13" key="1">
    <citation type="journal article" date="2021" name="Open Biol.">
        <title>Shared evolutionary footprints suggest mitochondrial oxidative damage underlies multiple complex I losses in fungi.</title>
        <authorList>
            <person name="Schikora-Tamarit M.A."/>
            <person name="Marcet-Houben M."/>
            <person name="Nosek J."/>
            <person name="Gabaldon T."/>
        </authorList>
    </citation>
    <scope>NUCLEOTIDE SEQUENCE</scope>
    <source>
        <strain evidence="13">CBS6341</strain>
    </source>
</reference>
<feature type="compositionally biased region" description="Polar residues" evidence="11">
    <location>
        <begin position="477"/>
        <end position="489"/>
    </location>
</feature>
<feature type="region of interest" description="Disordered" evidence="11">
    <location>
        <begin position="857"/>
        <end position="878"/>
    </location>
</feature>
<dbReference type="PANTHER" id="PTHR13402">
    <property type="entry name" value="RGPR-RELATED"/>
    <property type="match status" value="1"/>
</dbReference>
<dbReference type="Gene3D" id="6.20.50.30">
    <property type="match status" value="1"/>
</dbReference>
<feature type="compositionally biased region" description="Polar residues" evidence="11">
    <location>
        <begin position="624"/>
        <end position="644"/>
    </location>
</feature>
<dbReference type="Gene3D" id="1.20.58.940">
    <property type="match status" value="1"/>
</dbReference>
<evidence type="ECO:0000313" key="14">
    <source>
        <dbReference type="Proteomes" id="UP000769528"/>
    </source>
</evidence>
<feature type="compositionally biased region" description="Polar residues" evidence="11">
    <location>
        <begin position="366"/>
        <end position="388"/>
    </location>
</feature>
<feature type="region of interest" description="Disordered" evidence="11">
    <location>
        <begin position="2131"/>
        <end position="2211"/>
    </location>
</feature>
<feature type="compositionally biased region" description="Acidic residues" evidence="11">
    <location>
        <begin position="2051"/>
        <end position="2072"/>
    </location>
</feature>
<feature type="compositionally biased region" description="Basic and acidic residues" evidence="11">
    <location>
        <begin position="2073"/>
        <end position="2088"/>
    </location>
</feature>
<feature type="region of interest" description="Disordered" evidence="11">
    <location>
        <begin position="624"/>
        <end position="654"/>
    </location>
</feature>
<comment type="caution">
    <text evidence="13">The sequence shown here is derived from an EMBL/GenBank/DDBJ whole genome shotgun (WGS) entry which is preliminary data.</text>
</comment>
<organism evidence="13 14">
    <name type="scientific">Wickerhamomyces mucosus</name>
    <dbReference type="NCBI Taxonomy" id="1378264"/>
    <lineage>
        <taxon>Eukaryota</taxon>
        <taxon>Fungi</taxon>
        <taxon>Dikarya</taxon>
        <taxon>Ascomycota</taxon>
        <taxon>Saccharomycotina</taxon>
        <taxon>Saccharomycetes</taxon>
        <taxon>Phaffomycetales</taxon>
        <taxon>Wickerhamomycetaceae</taxon>
        <taxon>Wickerhamomyces</taxon>
    </lineage>
</organism>
<name>A0A9P8PXI3_9ASCO</name>
<dbReference type="Proteomes" id="UP000769528">
    <property type="component" value="Unassembled WGS sequence"/>
</dbReference>
<evidence type="ECO:0000313" key="13">
    <source>
        <dbReference type="EMBL" id="KAH3679407.1"/>
    </source>
</evidence>
<dbReference type="GO" id="GO:0016192">
    <property type="term" value="P:vesicle-mediated transport"/>
    <property type="evidence" value="ECO:0007669"/>
    <property type="project" value="UniProtKB-KW"/>
</dbReference>
<feature type="region of interest" description="Disordered" evidence="11">
    <location>
        <begin position="2224"/>
        <end position="2247"/>
    </location>
</feature>
<feature type="region of interest" description="Disordered" evidence="11">
    <location>
        <begin position="821"/>
        <end position="843"/>
    </location>
</feature>
<feature type="compositionally biased region" description="Polar residues" evidence="11">
    <location>
        <begin position="573"/>
        <end position="583"/>
    </location>
</feature>
<feature type="domain" description="Sec16 Sec23-binding" evidence="12">
    <location>
        <begin position="1115"/>
        <end position="1366"/>
    </location>
</feature>
<feature type="compositionally biased region" description="Polar residues" evidence="11">
    <location>
        <begin position="1738"/>
        <end position="1747"/>
    </location>
</feature>
<sequence length="2247" mass="247484">MSNDNVDSVISTSGNESTDLPQQQLEPPKLSKNQKKNLKRREREKKKKIVTPFESENESTTSTPTEEIAITLSEATNQSASIKEPSSRELKDDIKFELKVESQNPENSSPELVPQLNDESVLGASQELKQAFAKDDEIHLEKNTSVNNKEAFVSTSDIIDRNSNSIKNGNLEESLFPVRTKELGETEQSQELQFTKDEFTETHFERTDFGVNDSESQHKDKTGFALQEEETTVVNKEPEGSFGNATKHTSTSWDQEGLGQNQQSIEQQYLQFNSENASSSSGVYDEIISKPAENLFTNDKISTDDLFGQNNNSDEDFTAIISQNDIVQPCEKTEYYQSEETIQSQNFSLDNRSPNDDQLATKVKNDNYNSSETTPKVDSSVQNQNENGMFSEDPDKLESTDKITSEETAKLEPHDNLFGASNSIKNSGGDLWNNDSLNDDFTPLIRQDKSSEVTKNLNKFAFLDDELLEDDELEKVTNPSTKPSLVAESQESEKVSSHVNYKPFSYQPLSYPHEQNRGQMQPVLSPVSNLFNNPSKSQLSQENHLDIKKLNENKKKSDAYDFPIELMPTKSIQKSVRVSSNQAPLPAESPVLPHSNANLSQSGSKNPYAPPSLSAAVKNAYEQPDSSVSYTTDTYNRRSTSSTGFVPGAKPQNLRKKQSSFFEELPVTIPRPASRAKKPLTNLSGPATPNIGPALLNAHNRYAQPSELPVSNNRIDNPFQSVKSGPPKLPVAGKYSPALAQPGPHSALAQSSQTSTPTQLTTYGSQVNQSPQVHEQVSGSSFGNSESLQQSTTAFVSPVDQVSEGSQNPQHQQRNTYTATPQLQGFGSSQTYNQTAPPITANIIGGTNGITDVSQESKFSYPQSNPYQPASGSHFQNPALSPLISQASLSQQHGPKGFKNETLGIDTTLFNSTPVTPSLSASKYAPINHKRQTSITANQYDPYSLSKFQNQQKQSFQAPAGNLPLVNQNISGYEAVVEEEVSSRQFPLFSWSNGPNVASYVPSSSYLLSKGIKISKIENILTDSLLKEFPFATKKNIPSIIKFLERRIDFLSTHTPSKSNEDELSLAQLLKFKISKESGNFNFGGIINYVEPLDSQLDKRFDQNTSILNKSHFVSLILNGQKDQAINLALNHQNYALALIIASTIGKKHWANIVERYLGSEFSGDNDSFISTLFQILSGNVEKVIKSFEVSDQKRLWAVNNWRALTNAVIANSTDLPFEFLNEFSSFLIRNKELTAGYILLITADAPLSTFKPSSSVKLGVYLEIYGLFLTENKFPVDLSLVHLQHAYNLTDHQLLSEAQKYLDLAAVSIKNSSNSKNRSIGFSWNTLNERLSGENGAELGWFGRPKLDKVWGHLDKSLNKFISGDEVKDDGKDTVFSKFSPSSSRNSSNISLHNASQVTGNNFRNGRMPFEQSVSASSDHIHAQNTYHPNQLLSNHTHDEGNKNNVNFSAVSQGVFDEKKPYTPPVISRKTSIIATIDNAALHTQPPLAPTSNSYNASPKVSAPLTKTSTAKYSASPNIRSSRYEPTSARPPNHLDTIQHGEGLISRPFSGGLNQSDNFTTTKFDYQPSAFQAHNSRRSSVQSIVGVEVSKDRSSTAQLSSQLISPEKVEKTRNTQHLPLTQEPLSKDNSEDVNKHLSPDDSKLLEPVSIKRYDESEFNDQVSAYNKDGHDSVGLGISQEGKLDSINNSVYNTDVLTILPSESSESAFYQKGTDIGSQEASEAISFVGELNSVTNDSIRDNNSGSSVAIPFHPSPSKQITPSTSKKDSDVTGELNDTEGQATDDADEETALHFDRQDKQKFKSDDLETKALKPDENFVEENETKRVFQSKDFPPGIAGTPSHTFAHQKPLAKNPYAPREVSPYNFNHPDSTSKQADPKRSSSSTRFIPKPQVSADPNNFSSKEMEASQSVSFSSNGGFNPHVLPNSSEELKAFSSVSPPLTSNFDPVDTSSRNSSSLYASNPYAPPLVHQNDSTLQESSFSVTDNNEEPSEERKLNFTPYQPSSAFEAGSRNDQQRDLAKTSSIPAFSDLSTNVTAYEPPASSHKINNAPEEDEEYYDDIVEDEEDSDDENELTKKPEKEKKDDFSDKGPAGWFGWLRNNKNEQKVYRAKLGNENRFYYDEELKKWVNKDADPEDEKASASAPPPPPIIKKIPSSISTPRSGSLGESNSLKTESSAGAPLSITSGPGQVLKPGGLSNSGGPQIKKASAASVSDLDSLMNLNVSSSATRKKKRGGRGYVDVMGSMRN</sequence>
<dbReference type="GO" id="GO:0070971">
    <property type="term" value="C:endoplasmic reticulum exit site"/>
    <property type="evidence" value="ECO:0007669"/>
    <property type="project" value="TreeGrafter"/>
</dbReference>
<keyword evidence="5" id="KW-0813">Transport</keyword>
<reference evidence="13" key="2">
    <citation type="submission" date="2021-01" db="EMBL/GenBank/DDBJ databases">
        <authorList>
            <person name="Schikora-Tamarit M.A."/>
        </authorList>
    </citation>
    <scope>NUCLEOTIDE SEQUENCE</scope>
    <source>
        <strain evidence="13">CBS6341</strain>
    </source>
</reference>
<comment type="subcellular location">
    <subcellularLocation>
        <location evidence="1">Endoplasmic reticulum membrane</location>
        <topology evidence="1">Peripheral membrane protein</topology>
        <orientation evidence="1">Cytoplasmic side</orientation>
    </subcellularLocation>
</comment>
<feature type="compositionally biased region" description="Low complexity" evidence="11">
    <location>
        <begin position="746"/>
        <end position="762"/>
    </location>
</feature>
<feature type="compositionally biased region" description="Polar residues" evidence="11">
    <location>
        <begin position="709"/>
        <end position="723"/>
    </location>
</feature>
<feature type="compositionally biased region" description="Polar residues" evidence="11">
    <location>
        <begin position="1895"/>
        <end position="1918"/>
    </location>
</feature>
<feature type="compositionally biased region" description="Polar residues" evidence="11">
    <location>
        <begin position="1971"/>
        <end position="1985"/>
    </location>
</feature>
<feature type="compositionally biased region" description="Low complexity" evidence="11">
    <location>
        <begin position="1951"/>
        <end position="1961"/>
    </location>
</feature>
<evidence type="ECO:0000256" key="7">
    <source>
        <dbReference type="ARBA" id="ARBA00022892"/>
    </source>
</evidence>
<evidence type="ECO:0000256" key="5">
    <source>
        <dbReference type="ARBA" id="ARBA00022448"/>
    </source>
</evidence>
<feature type="region of interest" description="Disordered" evidence="11">
    <location>
        <begin position="1590"/>
        <end position="1642"/>
    </location>
</feature>
<dbReference type="GO" id="GO:0012507">
    <property type="term" value="C:ER to Golgi transport vesicle membrane"/>
    <property type="evidence" value="ECO:0007669"/>
    <property type="project" value="TreeGrafter"/>
</dbReference>
<feature type="region of interest" description="Disordered" evidence="11">
    <location>
        <begin position="474"/>
        <end position="497"/>
    </location>
</feature>
<feature type="region of interest" description="Disordered" evidence="11">
    <location>
        <begin position="573"/>
        <end position="612"/>
    </location>
</feature>
<feature type="compositionally biased region" description="Basic residues" evidence="11">
    <location>
        <begin position="32"/>
        <end position="49"/>
    </location>
</feature>
<keyword evidence="7" id="KW-0931">ER-Golgi transport</keyword>
<feature type="region of interest" description="Disordered" evidence="11">
    <location>
        <begin position="345"/>
        <end position="399"/>
    </location>
</feature>
<proteinExistence type="inferred from homology"/>
<dbReference type="GO" id="GO:0005789">
    <property type="term" value="C:endoplasmic reticulum membrane"/>
    <property type="evidence" value="ECO:0007669"/>
    <property type="project" value="UniProtKB-SubCell"/>
</dbReference>
<dbReference type="GO" id="GO:0007030">
    <property type="term" value="P:Golgi organization"/>
    <property type="evidence" value="ECO:0007669"/>
    <property type="project" value="TreeGrafter"/>
</dbReference>
<dbReference type="OrthoDB" id="8918678at2759"/>
<feature type="compositionally biased region" description="Polar residues" evidence="11">
    <location>
        <begin position="821"/>
        <end position="837"/>
    </location>
</feature>
<feature type="compositionally biased region" description="Polar residues" evidence="11">
    <location>
        <begin position="1864"/>
        <end position="1886"/>
    </location>
</feature>
<accession>A0A9P8PXI3</accession>
<evidence type="ECO:0000256" key="3">
    <source>
        <dbReference type="ARBA" id="ARBA00020746"/>
    </source>
</evidence>
<dbReference type="PANTHER" id="PTHR13402:SF6">
    <property type="entry name" value="SECRETORY 16, ISOFORM I"/>
    <property type="match status" value="1"/>
</dbReference>
<evidence type="ECO:0000256" key="10">
    <source>
        <dbReference type="ARBA" id="ARBA00030878"/>
    </source>
</evidence>
<keyword evidence="14" id="KW-1185">Reference proteome</keyword>
<feature type="region of interest" description="Disordered" evidence="11">
    <location>
        <begin position="1488"/>
        <end position="1534"/>
    </location>
</feature>
<feature type="compositionally biased region" description="Polar residues" evidence="11">
    <location>
        <begin position="595"/>
        <end position="605"/>
    </location>
</feature>
<feature type="compositionally biased region" description="Polar residues" evidence="11">
    <location>
        <begin position="345"/>
        <end position="358"/>
    </location>
</feature>
<dbReference type="InterPro" id="IPR024298">
    <property type="entry name" value="Sec16_Sec23-bd"/>
</dbReference>
<feature type="region of interest" description="Disordered" evidence="11">
    <location>
        <begin position="207"/>
        <end position="264"/>
    </location>
</feature>
<evidence type="ECO:0000256" key="11">
    <source>
        <dbReference type="SAM" id="MobiDB-lite"/>
    </source>
</evidence>
<dbReference type="GO" id="GO:0070973">
    <property type="term" value="P:protein localization to endoplasmic reticulum exit site"/>
    <property type="evidence" value="ECO:0007669"/>
    <property type="project" value="TreeGrafter"/>
</dbReference>
<evidence type="ECO:0000256" key="8">
    <source>
        <dbReference type="ARBA" id="ARBA00024687"/>
    </source>
</evidence>
<feature type="region of interest" description="Disordered" evidence="11">
    <location>
        <begin position="1738"/>
        <end position="2097"/>
    </location>
</feature>
<evidence type="ECO:0000256" key="2">
    <source>
        <dbReference type="ARBA" id="ARBA00005927"/>
    </source>
</evidence>
<feature type="compositionally biased region" description="Basic and acidic residues" evidence="11">
    <location>
        <begin position="1626"/>
        <end position="1642"/>
    </location>
</feature>
<feature type="compositionally biased region" description="Polar residues" evidence="11">
    <location>
        <begin position="2021"/>
        <end position="2036"/>
    </location>
</feature>
<feature type="compositionally biased region" description="Polar residues" evidence="11">
    <location>
        <begin position="763"/>
        <end position="793"/>
    </location>
</feature>